<dbReference type="PANTHER" id="PTHR43649">
    <property type="entry name" value="ARABINOSE-BINDING PROTEIN-RELATED"/>
    <property type="match status" value="1"/>
</dbReference>
<evidence type="ECO:0000256" key="1">
    <source>
        <dbReference type="SAM" id="SignalP"/>
    </source>
</evidence>
<keyword evidence="1" id="KW-0732">Signal</keyword>
<dbReference type="Gene3D" id="3.40.190.10">
    <property type="entry name" value="Periplasmic binding protein-like II"/>
    <property type="match status" value="2"/>
</dbReference>
<feature type="signal peptide" evidence="1">
    <location>
        <begin position="1"/>
        <end position="21"/>
    </location>
</feature>
<feature type="chain" id="PRO_5039212459" evidence="1">
    <location>
        <begin position="22"/>
        <end position="420"/>
    </location>
</feature>
<accession>A0A923LMJ5</accession>
<dbReference type="InterPro" id="IPR006059">
    <property type="entry name" value="SBP"/>
</dbReference>
<protein>
    <submittedName>
        <fullName evidence="2">Carbohydrate ABC transporter substrate-binding protein</fullName>
    </submittedName>
</protein>
<dbReference type="RefSeq" id="WP_186866044.1">
    <property type="nucleotide sequence ID" value="NZ_JACOPH010000001.1"/>
</dbReference>
<evidence type="ECO:0000313" key="2">
    <source>
        <dbReference type="EMBL" id="MBC5713037.1"/>
    </source>
</evidence>
<gene>
    <name evidence="2" type="ORF">H8S17_02230</name>
</gene>
<dbReference type="PROSITE" id="PS51257">
    <property type="entry name" value="PROKAR_LIPOPROTEIN"/>
    <property type="match status" value="1"/>
</dbReference>
<dbReference type="InterPro" id="IPR050490">
    <property type="entry name" value="Bact_solute-bd_prot1"/>
</dbReference>
<proteinExistence type="predicted"/>
<keyword evidence="3" id="KW-1185">Reference proteome</keyword>
<dbReference type="SUPFAM" id="SSF53850">
    <property type="entry name" value="Periplasmic binding protein-like II"/>
    <property type="match status" value="1"/>
</dbReference>
<dbReference type="EMBL" id="JACOPH010000001">
    <property type="protein sequence ID" value="MBC5713037.1"/>
    <property type="molecule type" value="Genomic_DNA"/>
</dbReference>
<dbReference type="AlphaFoldDB" id="A0A923LMJ5"/>
<name>A0A923LMJ5_9FIRM</name>
<dbReference type="Pfam" id="PF01547">
    <property type="entry name" value="SBP_bac_1"/>
    <property type="match status" value="1"/>
</dbReference>
<organism evidence="2 3">
    <name type="scientific">Roseburia zhanii</name>
    <dbReference type="NCBI Taxonomy" id="2763064"/>
    <lineage>
        <taxon>Bacteria</taxon>
        <taxon>Bacillati</taxon>
        <taxon>Bacillota</taxon>
        <taxon>Clostridia</taxon>
        <taxon>Lachnospirales</taxon>
        <taxon>Lachnospiraceae</taxon>
        <taxon>Roseburia</taxon>
    </lineage>
</organism>
<reference evidence="2" key="1">
    <citation type="submission" date="2020-08" db="EMBL/GenBank/DDBJ databases">
        <title>Genome public.</title>
        <authorList>
            <person name="Liu C."/>
            <person name="Sun Q."/>
        </authorList>
    </citation>
    <scope>NUCLEOTIDE SEQUENCE</scope>
    <source>
        <strain evidence="2">BX1005</strain>
    </source>
</reference>
<evidence type="ECO:0000313" key="3">
    <source>
        <dbReference type="Proteomes" id="UP000606720"/>
    </source>
</evidence>
<sequence length="420" mass="47193">MKRAGSIVFMAGIICMMSACGNLYSQSNEETEDICLSVLAGQSTPDAGIEDMIDEKVAEILPNVRLEWECVDWGDNFDAELNARFAAGDIPDIIIGKAQDVTHNYLTGNIAPIAPELLEDIEDTAKDTVTIDGTAYGIPYNLWYQGVIYNKEIFKQYGLGVPKTREELDNIVEVLKANGVVPFASHFQENWSAGNMTMQFMLNDIFAKDATWGDAFRSGRENFLGNEVAASCMECSRYVLENSFEDALAVDQAVCDNRFDNGEAAMYVTGTWSLQFANQYEKSDTYGIFPYPNLTGDAKLIRETNMTFMKSADTQYPDEIDQIFQMLLSDEELMGEILNYTQTFSVKKGYTADSQSPLLKDIKAYEDSGQMIEATVGNTQLIWFFQNDVAEQELLWLQKKQTLEDVLTYADEHRSESMTE</sequence>
<dbReference type="Proteomes" id="UP000606720">
    <property type="component" value="Unassembled WGS sequence"/>
</dbReference>
<comment type="caution">
    <text evidence="2">The sequence shown here is derived from an EMBL/GenBank/DDBJ whole genome shotgun (WGS) entry which is preliminary data.</text>
</comment>